<proteinExistence type="predicted"/>
<reference evidence="2" key="1">
    <citation type="journal article" date="2013" name="Stand. Genomic Sci.">
        <title>Genome sequence of the thermophilic fresh-water bacterium Spirochaeta caldaria type strain (H1(T)), reclassification of Spirochaeta caldaria, Spirochaeta stenostrepta, and Spirochaeta zuelzerae in the genus Treponema as Treponema caldaria comb. nov., Treponema stenostrepta comb. nov., and Treponema zuelzerae comb. nov., and emendation of the genus Treponema.</title>
        <authorList>
            <person name="Abt B."/>
            <person name="Goker M."/>
            <person name="Scheuner C."/>
            <person name="Han C."/>
            <person name="Lu M."/>
            <person name="Misra M."/>
            <person name="Lapidus A."/>
            <person name="Nolan M."/>
            <person name="Lucas S."/>
            <person name="Hammon N."/>
            <person name="Deshpande S."/>
            <person name="Cheng J.F."/>
            <person name="Tapia R."/>
            <person name="Goodwin L.A."/>
            <person name="Pitluck S."/>
            <person name="Liolios K."/>
            <person name="Pagani I."/>
            <person name="Ivanova N."/>
            <person name="Mavromatis K."/>
            <person name="Mikhailova N."/>
            <person name="Huntemann M."/>
            <person name="Pati A."/>
            <person name="Chen A."/>
            <person name="Palaniappan K."/>
            <person name="Land M."/>
            <person name="Hauser L."/>
            <person name="Jeffries C.D."/>
            <person name="Rohde M."/>
            <person name="Spring S."/>
            <person name="Gronow S."/>
            <person name="Detter J.C."/>
            <person name="Bristow J."/>
            <person name="Eisen J.A."/>
            <person name="Markowitz V."/>
            <person name="Hugenholtz P."/>
            <person name="Kyrpides N.C."/>
            <person name="Woyke T."/>
            <person name="Klenk H.P."/>
        </authorList>
    </citation>
    <scope>NUCLEOTIDE SEQUENCE</scope>
    <source>
        <strain evidence="2">ATCC 51460 / DSM 7334 / H1</strain>
    </source>
</reference>
<dbReference type="RefSeq" id="WP_013969592.1">
    <property type="nucleotide sequence ID" value="NC_015732.1"/>
</dbReference>
<evidence type="ECO:0008006" key="3">
    <source>
        <dbReference type="Google" id="ProtNLM"/>
    </source>
</evidence>
<accession>F8F236</accession>
<gene>
    <name evidence="1" type="ordered locus">Spica_2188</name>
</gene>
<evidence type="ECO:0000313" key="1">
    <source>
        <dbReference type="EMBL" id="AEJ20308.1"/>
    </source>
</evidence>
<sequence>MKKKNNLLLFLIITFNISLFAQDVEIKLLYKDGRQQIQKLKAESKKFTFYDSEEGQIIEVKNLEKLLDLEELEVYNVSNIKDWTFLCSLKKLKSLYMASVTVPNLQFLSDMTQLENISLNVYLLKEEQNKPLDLSKLTKLKKIQIYTVPQLTSIPKLINVKNKPELDLSNSMISFIAENEVSILEQFSVINITFSPITFDYINKTKWLKYINFKKDN</sequence>
<keyword evidence="2" id="KW-1185">Reference proteome</keyword>
<dbReference type="STRING" id="744872.Spica_2188"/>
<name>F8F236_GRAC1</name>
<organism evidence="1 2">
    <name type="scientific">Gracilinema caldarium (strain ATCC 51460 / DSM 7334 / H1)</name>
    <name type="common">Treponema caldarium</name>
    <dbReference type="NCBI Taxonomy" id="744872"/>
    <lineage>
        <taxon>Bacteria</taxon>
        <taxon>Pseudomonadati</taxon>
        <taxon>Spirochaetota</taxon>
        <taxon>Spirochaetia</taxon>
        <taxon>Spirochaetales</taxon>
        <taxon>Breznakiellaceae</taxon>
        <taxon>Gracilinema</taxon>
    </lineage>
</organism>
<dbReference type="InterPro" id="IPR032675">
    <property type="entry name" value="LRR_dom_sf"/>
</dbReference>
<dbReference type="Gene3D" id="3.80.10.10">
    <property type="entry name" value="Ribonuclease Inhibitor"/>
    <property type="match status" value="1"/>
</dbReference>
<dbReference type="eggNOG" id="ENOG5030V6J">
    <property type="taxonomic scope" value="Bacteria"/>
</dbReference>
<dbReference type="EMBL" id="CP002868">
    <property type="protein sequence ID" value="AEJ20308.1"/>
    <property type="molecule type" value="Genomic_DNA"/>
</dbReference>
<dbReference type="KEGG" id="scd:Spica_2188"/>
<evidence type="ECO:0000313" key="2">
    <source>
        <dbReference type="Proteomes" id="UP000000503"/>
    </source>
</evidence>
<dbReference type="HOGENOM" id="CLU_1199363_0_0_12"/>
<dbReference type="Proteomes" id="UP000000503">
    <property type="component" value="Chromosome"/>
</dbReference>
<protein>
    <recommendedName>
        <fullName evidence="3">Leucine-rich repeat domain-containing protein</fullName>
    </recommendedName>
</protein>
<dbReference type="SUPFAM" id="SSF52058">
    <property type="entry name" value="L domain-like"/>
    <property type="match status" value="1"/>
</dbReference>
<dbReference type="AlphaFoldDB" id="F8F236"/>